<evidence type="ECO:0000313" key="4">
    <source>
        <dbReference type="Proteomes" id="UP000186601"/>
    </source>
</evidence>
<dbReference type="PANTHER" id="PTHR13887:SF41">
    <property type="entry name" value="THIOREDOXIN SUPERFAMILY PROTEIN"/>
    <property type="match status" value="1"/>
</dbReference>
<dbReference type="Pfam" id="PF01323">
    <property type="entry name" value="DSBA"/>
    <property type="match status" value="1"/>
</dbReference>
<accession>A0A2R6NX72</accession>
<evidence type="ECO:0000259" key="2">
    <source>
        <dbReference type="Pfam" id="PF01323"/>
    </source>
</evidence>
<dbReference type="OrthoDB" id="1930760at2759"/>
<name>A0A2R6NX72_9APHY</name>
<keyword evidence="4" id="KW-1185">Reference proteome</keyword>
<feature type="domain" description="DSBA-like thioredoxin" evidence="2">
    <location>
        <begin position="1"/>
        <end position="193"/>
    </location>
</feature>
<evidence type="ECO:0000313" key="3">
    <source>
        <dbReference type="EMBL" id="PSR79028.1"/>
    </source>
</evidence>
<dbReference type="CDD" id="cd03024">
    <property type="entry name" value="DsbA_FrnE"/>
    <property type="match status" value="1"/>
</dbReference>
<organism evidence="3 4">
    <name type="scientific">Hermanssonia centrifuga</name>
    <dbReference type="NCBI Taxonomy" id="98765"/>
    <lineage>
        <taxon>Eukaryota</taxon>
        <taxon>Fungi</taxon>
        <taxon>Dikarya</taxon>
        <taxon>Basidiomycota</taxon>
        <taxon>Agaricomycotina</taxon>
        <taxon>Agaricomycetes</taxon>
        <taxon>Polyporales</taxon>
        <taxon>Meruliaceae</taxon>
        <taxon>Hermanssonia</taxon>
    </lineage>
</organism>
<dbReference type="InterPro" id="IPR036249">
    <property type="entry name" value="Thioredoxin-like_sf"/>
</dbReference>
<dbReference type="GO" id="GO:0016491">
    <property type="term" value="F:oxidoreductase activity"/>
    <property type="evidence" value="ECO:0007669"/>
    <property type="project" value="InterPro"/>
</dbReference>
<dbReference type="Proteomes" id="UP000186601">
    <property type="component" value="Unassembled WGS sequence"/>
</dbReference>
<feature type="compositionally biased region" description="Low complexity" evidence="1">
    <location>
        <begin position="235"/>
        <end position="251"/>
    </location>
</feature>
<dbReference type="InterPro" id="IPR001853">
    <property type="entry name" value="DSBA-like_thioredoxin_dom"/>
</dbReference>
<dbReference type="AlphaFoldDB" id="A0A2R6NX72"/>
<gene>
    <name evidence="3" type="ORF">PHLCEN_2v7215</name>
</gene>
<reference evidence="3 4" key="1">
    <citation type="submission" date="2018-02" db="EMBL/GenBank/DDBJ databases">
        <title>Genome sequence of the basidiomycete white-rot fungus Phlebia centrifuga.</title>
        <authorList>
            <person name="Granchi Z."/>
            <person name="Peng M."/>
            <person name="de Vries R.P."/>
            <person name="Hilden K."/>
            <person name="Makela M.R."/>
            <person name="Grigoriev I."/>
            <person name="Riley R."/>
        </authorList>
    </citation>
    <scope>NUCLEOTIDE SEQUENCE [LARGE SCALE GENOMIC DNA]</scope>
    <source>
        <strain evidence="3 4">FBCC195</strain>
    </source>
</reference>
<dbReference type="PANTHER" id="PTHR13887">
    <property type="entry name" value="GLUTATHIONE S-TRANSFERASE KAPPA"/>
    <property type="match status" value="1"/>
</dbReference>
<protein>
    <recommendedName>
        <fullName evidence="2">DSBA-like thioredoxin domain-containing protein</fullName>
    </recommendedName>
</protein>
<evidence type="ECO:0000256" key="1">
    <source>
        <dbReference type="SAM" id="MobiDB-lite"/>
    </source>
</evidence>
<proteinExistence type="predicted"/>
<dbReference type="STRING" id="98765.A0A2R6NX72"/>
<comment type="caution">
    <text evidence="3">The sequence shown here is derived from an EMBL/GenBank/DDBJ whole genome shotgun (WGS) entry which is preliminary data.</text>
</comment>
<dbReference type="SUPFAM" id="SSF52833">
    <property type="entry name" value="Thioredoxin-like"/>
    <property type="match status" value="1"/>
</dbReference>
<dbReference type="EMBL" id="MLYV02000712">
    <property type="protein sequence ID" value="PSR79028.1"/>
    <property type="molecule type" value="Genomic_DNA"/>
</dbReference>
<dbReference type="Gene3D" id="3.40.30.10">
    <property type="entry name" value="Glutaredoxin"/>
    <property type="match status" value="1"/>
</dbReference>
<feature type="non-terminal residue" evidence="3">
    <location>
        <position position="1"/>
    </location>
</feature>
<sequence length="251" mass="28078">ICPWCYIGQREMERAIEMCKDSPIQVEIEYRPYKIYPSLKDGQFLEKRQWYESRFGREKVETMESMAVARAQQLGIQIKYLDGIITQTTLAHRLLLKAWKLGGQAKQQALLTALFKGYFECLINIGDTDALADAAVTAKLMSREEAVKFLESDECLDEVETMMTEARRKGVNGVPFVVIDGKWAVSGGQTAEVYTQVNMLERSIGSELRLIRFSPQIFRKLAQCEISTPQPTPMPTASAAPPATGGVAVTA</sequence>
<feature type="region of interest" description="Disordered" evidence="1">
    <location>
        <begin position="228"/>
        <end position="251"/>
    </location>
</feature>